<accession>A0A370KZI2</accession>
<evidence type="ECO:0000256" key="6">
    <source>
        <dbReference type="ARBA" id="ARBA00022927"/>
    </source>
</evidence>
<keyword evidence="12" id="KW-1185">Reference proteome</keyword>
<proteinExistence type="inferred from homology"/>
<dbReference type="InterPro" id="IPR025966">
    <property type="entry name" value="OppC_N"/>
</dbReference>
<dbReference type="GO" id="GO:0015031">
    <property type="term" value="P:protein transport"/>
    <property type="evidence" value="ECO:0007669"/>
    <property type="project" value="UniProtKB-KW"/>
</dbReference>
<dbReference type="Proteomes" id="UP000255207">
    <property type="component" value="Unassembled WGS sequence"/>
</dbReference>
<sequence>MTHQASQRPGALAQPRSAKSSAMLARIGSALRHFLGNPLAALGLAVILLLVFVAAFAPWIATHDPITQNLGNALKPPSAANWFGTDELGRDIYSRIVYGSRVTLYIVSLVTVVVGPIGLAVGVVSGYFGGLTDAILMRITDIFLSVPGLVLTLAFVAALGPGLGNAVIAIALTAWPPIARLARAETMMIRSADYIAAVQLQGASSLRIITRHVVPMCILSVIVRLTLNMATIILTAAGLGFLGLGAQPPTPEWGVMTSTGREYMLDHWWLVTMPGLAILLVSLSFNLFGDGLRDILDPRNE</sequence>
<comment type="caution">
    <text evidence="11">The sequence shown here is derived from an EMBL/GenBank/DDBJ whole genome shotgun (WGS) entry which is preliminary data.</text>
</comment>
<dbReference type="PROSITE" id="PS50928">
    <property type="entry name" value="ABC_TM1"/>
    <property type="match status" value="1"/>
</dbReference>
<dbReference type="InterPro" id="IPR035906">
    <property type="entry name" value="MetI-like_sf"/>
</dbReference>
<reference evidence="12" key="1">
    <citation type="submission" date="2018-07" db="EMBL/GenBank/DDBJ databases">
        <authorList>
            <person name="Safronova V.I."/>
            <person name="Chirak E.R."/>
            <person name="Sazanova A.L."/>
        </authorList>
    </citation>
    <scope>NUCLEOTIDE SEQUENCE [LARGE SCALE GENOMIC DNA]</scope>
    <source>
        <strain evidence="12">RCAM04685</strain>
    </source>
</reference>
<feature type="transmembrane region" description="Helical" evidence="9">
    <location>
        <begin position="267"/>
        <end position="289"/>
    </location>
</feature>
<dbReference type="RefSeq" id="WP_114832006.1">
    <property type="nucleotide sequence ID" value="NZ_QQTO01000020.1"/>
</dbReference>
<keyword evidence="5" id="KW-0571">Peptide transport</keyword>
<evidence type="ECO:0000259" key="10">
    <source>
        <dbReference type="PROSITE" id="PS50928"/>
    </source>
</evidence>
<keyword evidence="2 9" id="KW-0813">Transport</keyword>
<dbReference type="GO" id="GO:0005886">
    <property type="term" value="C:plasma membrane"/>
    <property type="evidence" value="ECO:0007669"/>
    <property type="project" value="UniProtKB-SubCell"/>
</dbReference>
<evidence type="ECO:0000256" key="5">
    <source>
        <dbReference type="ARBA" id="ARBA00022856"/>
    </source>
</evidence>
<dbReference type="GO" id="GO:0055085">
    <property type="term" value="P:transmembrane transport"/>
    <property type="evidence" value="ECO:0007669"/>
    <property type="project" value="InterPro"/>
</dbReference>
<evidence type="ECO:0000256" key="8">
    <source>
        <dbReference type="ARBA" id="ARBA00023136"/>
    </source>
</evidence>
<dbReference type="Pfam" id="PF12911">
    <property type="entry name" value="OppC_N"/>
    <property type="match status" value="1"/>
</dbReference>
<dbReference type="InterPro" id="IPR050366">
    <property type="entry name" value="BP-dependent_transpt_permease"/>
</dbReference>
<dbReference type="Pfam" id="PF00528">
    <property type="entry name" value="BPD_transp_1"/>
    <property type="match status" value="1"/>
</dbReference>
<comment type="similarity">
    <text evidence="9">Belongs to the binding-protein-dependent transport system permease family.</text>
</comment>
<dbReference type="CDD" id="cd06261">
    <property type="entry name" value="TM_PBP2"/>
    <property type="match status" value="1"/>
</dbReference>
<dbReference type="AlphaFoldDB" id="A0A370KZI2"/>
<evidence type="ECO:0000256" key="2">
    <source>
        <dbReference type="ARBA" id="ARBA00022448"/>
    </source>
</evidence>
<feature type="transmembrane region" description="Helical" evidence="9">
    <location>
        <begin position="39"/>
        <end position="61"/>
    </location>
</feature>
<dbReference type="SUPFAM" id="SSF161098">
    <property type="entry name" value="MetI-like"/>
    <property type="match status" value="1"/>
</dbReference>
<evidence type="ECO:0000256" key="9">
    <source>
        <dbReference type="RuleBase" id="RU363032"/>
    </source>
</evidence>
<dbReference type="InterPro" id="IPR000515">
    <property type="entry name" value="MetI-like"/>
</dbReference>
<keyword evidence="6" id="KW-0653">Protein transport</keyword>
<keyword evidence="8 9" id="KW-0472">Membrane</keyword>
<organism evidence="11 12">
    <name type="scientific">Bosea caraganae</name>
    <dbReference type="NCBI Taxonomy" id="2763117"/>
    <lineage>
        <taxon>Bacteria</taxon>
        <taxon>Pseudomonadati</taxon>
        <taxon>Pseudomonadota</taxon>
        <taxon>Alphaproteobacteria</taxon>
        <taxon>Hyphomicrobiales</taxon>
        <taxon>Boseaceae</taxon>
        <taxon>Bosea</taxon>
    </lineage>
</organism>
<keyword evidence="4 9" id="KW-0812">Transmembrane</keyword>
<dbReference type="PANTHER" id="PTHR43386">
    <property type="entry name" value="OLIGOPEPTIDE TRANSPORT SYSTEM PERMEASE PROTEIN APPC"/>
    <property type="match status" value="1"/>
</dbReference>
<evidence type="ECO:0000313" key="11">
    <source>
        <dbReference type="EMBL" id="RDJ20367.1"/>
    </source>
</evidence>
<dbReference type="OrthoDB" id="9805884at2"/>
<dbReference type="Gene3D" id="1.10.3720.10">
    <property type="entry name" value="MetI-like"/>
    <property type="match status" value="1"/>
</dbReference>
<comment type="subcellular location">
    <subcellularLocation>
        <location evidence="1 9">Cell membrane</location>
        <topology evidence="1 9">Multi-pass membrane protein</topology>
    </subcellularLocation>
</comment>
<gene>
    <name evidence="11" type="ORF">DWE98_24830</name>
</gene>
<protein>
    <submittedName>
        <fullName evidence="11">ABC transporter permease</fullName>
    </submittedName>
</protein>
<evidence type="ECO:0000313" key="12">
    <source>
        <dbReference type="Proteomes" id="UP000255207"/>
    </source>
</evidence>
<keyword evidence="3" id="KW-1003">Cell membrane</keyword>
<keyword evidence="7 9" id="KW-1133">Transmembrane helix</keyword>
<dbReference type="GO" id="GO:0015833">
    <property type="term" value="P:peptide transport"/>
    <property type="evidence" value="ECO:0007669"/>
    <property type="project" value="UniProtKB-KW"/>
</dbReference>
<feature type="transmembrane region" description="Helical" evidence="9">
    <location>
        <begin position="104"/>
        <end position="130"/>
    </location>
</feature>
<feature type="transmembrane region" description="Helical" evidence="9">
    <location>
        <begin position="225"/>
        <end position="247"/>
    </location>
</feature>
<evidence type="ECO:0000256" key="7">
    <source>
        <dbReference type="ARBA" id="ARBA00022989"/>
    </source>
</evidence>
<dbReference type="PANTHER" id="PTHR43386:SF1">
    <property type="entry name" value="D,D-DIPEPTIDE TRANSPORT SYSTEM PERMEASE PROTEIN DDPC-RELATED"/>
    <property type="match status" value="1"/>
</dbReference>
<evidence type="ECO:0000256" key="4">
    <source>
        <dbReference type="ARBA" id="ARBA00022692"/>
    </source>
</evidence>
<evidence type="ECO:0000256" key="3">
    <source>
        <dbReference type="ARBA" id="ARBA00022475"/>
    </source>
</evidence>
<feature type="transmembrane region" description="Helical" evidence="9">
    <location>
        <begin position="142"/>
        <end position="160"/>
    </location>
</feature>
<dbReference type="EMBL" id="QQTP01000019">
    <property type="protein sequence ID" value="RDJ20367.1"/>
    <property type="molecule type" value="Genomic_DNA"/>
</dbReference>
<feature type="domain" description="ABC transmembrane type-1" evidence="10">
    <location>
        <begin position="100"/>
        <end position="289"/>
    </location>
</feature>
<name>A0A370KZI2_9HYPH</name>
<evidence type="ECO:0000256" key="1">
    <source>
        <dbReference type="ARBA" id="ARBA00004651"/>
    </source>
</evidence>